<dbReference type="PROSITE" id="PS50977">
    <property type="entry name" value="HTH_TETR_2"/>
    <property type="match status" value="1"/>
</dbReference>
<evidence type="ECO:0000256" key="5">
    <source>
        <dbReference type="SAM" id="MobiDB-lite"/>
    </source>
</evidence>
<feature type="domain" description="HTH tetR-type" evidence="6">
    <location>
        <begin position="23"/>
        <end position="83"/>
    </location>
</feature>
<proteinExistence type="predicted"/>
<dbReference type="Pfam" id="PF00440">
    <property type="entry name" value="TetR_N"/>
    <property type="match status" value="1"/>
</dbReference>
<dbReference type="InterPro" id="IPR001647">
    <property type="entry name" value="HTH_TetR"/>
</dbReference>
<reference evidence="8" key="1">
    <citation type="journal article" date="2019" name="Int. J. Syst. Evol. Microbiol.">
        <title>The Global Catalogue of Microorganisms (GCM) 10K type strain sequencing project: providing services to taxonomists for standard genome sequencing and annotation.</title>
        <authorList>
            <consortium name="The Broad Institute Genomics Platform"/>
            <consortium name="The Broad Institute Genome Sequencing Center for Infectious Disease"/>
            <person name="Wu L."/>
            <person name="Ma J."/>
        </authorList>
    </citation>
    <scope>NUCLEOTIDE SEQUENCE [LARGE SCALE GENOMIC DNA]</scope>
    <source>
        <strain evidence="8">CGMCC 1.18437</strain>
    </source>
</reference>
<feature type="DNA-binding region" description="H-T-H motif" evidence="4">
    <location>
        <begin position="46"/>
        <end position="65"/>
    </location>
</feature>
<organism evidence="7 8">
    <name type="scientific">Deinococcus metalli</name>
    <dbReference type="NCBI Taxonomy" id="1141878"/>
    <lineage>
        <taxon>Bacteria</taxon>
        <taxon>Thermotogati</taxon>
        <taxon>Deinococcota</taxon>
        <taxon>Deinococci</taxon>
        <taxon>Deinococcales</taxon>
        <taxon>Deinococcaceae</taxon>
        <taxon>Deinococcus</taxon>
    </lineage>
</organism>
<evidence type="ECO:0000256" key="2">
    <source>
        <dbReference type="ARBA" id="ARBA00023125"/>
    </source>
</evidence>
<dbReference type="PANTHER" id="PTHR30055">
    <property type="entry name" value="HTH-TYPE TRANSCRIPTIONAL REGULATOR RUTR"/>
    <property type="match status" value="1"/>
</dbReference>
<dbReference type="PANTHER" id="PTHR30055:SF234">
    <property type="entry name" value="HTH-TYPE TRANSCRIPTIONAL REGULATOR BETI"/>
    <property type="match status" value="1"/>
</dbReference>
<name>A0ABQ3JMD8_9DEIO</name>
<sequence length="225" mass="24084">MMTRGVRTRAAQGIRTPRQERSRQSFERVLDAATELLMEVGYDGLTLAGVSARAGVSTGSIYGRIRGKDDLLTAVQARILERTEAGQDAMLARLQAGELPLDTLVPRAVDALGDFMQEYAGLLRPLMAQAMADIAVAGRGKASYGKLRDGWIAVILSRRDDIAQRPADAAVLGCFRIAYAAFARYLGLGSSMESAGEGDWAALKRNLGVMCLAFLKTPAGESSEG</sequence>
<evidence type="ECO:0000313" key="7">
    <source>
        <dbReference type="EMBL" id="GHF45288.1"/>
    </source>
</evidence>
<dbReference type="Proteomes" id="UP000619376">
    <property type="component" value="Unassembled WGS sequence"/>
</dbReference>
<evidence type="ECO:0000259" key="6">
    <source>
        <dbReference type="PROSITE" id="PS50977"/>
    </source>
</evidence>
<feature type="region of interest" description="Disordered" evidence="5">
    <location>
        <begin position="1"/>
        <end position="22"/>
    </location>
</feature>
<dbReference type="PRINTS" id="PR00455">
    <property type="entry name" value="HTHTETR"/>
</dbReference>
<evidence type="ECO:0000256" key="4">
    <source>
        <dbReference type="PROSITE-ProRule" id="PRU00335"/>
    </source>
</evidence>
<dbReference type="Gene3D" id="1.10.357.10">
    <property type="entry name" value="Tetracycline Repressor, domain 2"/>
    <property type="match status" value="1"/>
</dbReference>
<dbReference type="InterPro" id="IPR009057">
    <property type="entry name" value="Homeodomain-like_sf"/>
</dbReference>
<keyword evidence="8" id="KW-1185">Reference proteome</keyword>
<evidence type="ECO:0000256" key="1">
    <source>
        <dbReference type="ARBA" id="ARBA00023015"/>
    </source>
</evidence>
<accession>A0ABQ3JMD8</accession>
<gene>
    <name evidence="7" type="ORF">GCM10017781_22080</name>
</gene>
<keyword evidence="2 4" id="KW-0238">DNA-binding</keyword>
<dbReference type="InterPro" id="IPR050109">
    <property type="entry name" value="HTH-type_TetR-like_transc_reg"/>
</dbReference>
<dbReference type="SUPFAM" id="SSF46689">
    <property type="entry name" value="Homeodomain-like"/>
    <property type="match status" value="1"/>
</dbReference>
<keyword evidence="1" id="KW-0805">Transcription regulation</keyword>
<protein>
    <recommendedName>
        <fullName evidence="6">HTH tetR-type domain-containing protein</fullName>
    </recommendedName>
</protein>
<dbReference type="EMBL" id="BNAJ01000005">
    <property type="protein sequence ID" value="GHF45288.1"/>
    <property type="molecule type" value="Genomic_DNA"/>
</dbReference>
<keyword evidence="3" id="KW-0804">Transcription</keyword>
<comment type="caution">
    <text evidence="7">The sequence shown here is derived from an EMBL/GenBank/DDBJ whole genome shotgun (WGS) entry which is preliminary data.</text>
</comment>
<evidence type="ECO:0000313" key="8">
    <source>
        <dbReference type="Proteomes" id="UP000619376"/>
    </source>
</evidence>
<evidence type="ECO:0000256" key="3">
    <source>
        <dbReference type="ARBA" id="ARBA00023163"/>
    </source>
</evidence>